<evidence type="ECO:0000313" key="2">
    <source>
        <dbReference type="RefSeq" id="XP_073929676.1"/>
    </source>
</evidence>
<dbReference type="Proteomes" id="UP001732720">
    <property type="component" value="Chromosome 5"/>
</dbReference>
<dbReference type="RefSeq" id="XP_073929676.1">
    <property type="nucleotide sequence ID" value="XM_074073575.1"/>
</dbReference>
<evidence type="ECO:0000313" key="1">
    <source>
        <dbReference type="Proteomes" id="UP001732720"/>
    </source>
</evidence>
<proteinExistence type="predicted"/>
<accession>A0AC58MJU0</accession>
<reference evidence="2" key="1">
    <citation type="submission" date="2025-08" db="UniProtKB">
        <authorList>
            <consortium name="RefSeq"/>
        </authorList>
    </citation>
    <scope>IDENTIFICATION</scope>
</reference>
<gene>
    <name evidence="2" type="primary">LOC141423271</name>
</gene>
<organism evidence="1 2">
    <name type="scientific">Castor canadensis</name>
    <name type="common">American beaver</name>
    <dbReference type="NCBI Taxonomy" id="51338"/>
    <lineage>
        <taxon>Eukaryota</taxon>
        <taxon>Metazoa</taxon>
        <taxon>Chordata</taxon>
        <taxon>Craniata</taxon>
        <taxon>Vertebrata</taxon>
        <taxon>Euteleostomi</taxon>
        <taxon>Mammalia</taxon>
        <taxon>Eutheria</taxon>
        <taxon>Euarchontoglires</taxon>
        <taxon>Glires</taxon>
        <taxon>Rodentia</taxon>
        <taxon>Castorimorpha</taxon>
        <taxon>Castoridae</taxon>
        <taxon>Castor</taxon>
    </lineage>
</organism>
<protein>
    <submittedName>
        <fullName evidence="2">Uncharacterized protein isoform X1</fullName>
    </submittedName>
</protein>
<keyword evidence="1" id="KW-1185">Reference proteome</keyword>
<sequence>MKNQPCGQEEEGHIGQEAVPCAGRARNKLQQRRPARTPASSLGAGFAQTLPFQVACLRGLREDALSLHSSAQGSMRTDTPPPRQPPTGHADEDTGVQRLSVPVSGLSISKPREDTGRKWASADQGDSLQRNLIFQPFVLDFQSPELLSLTQEEVLTSPLRGQRRQKTEGNKSKKSKRYVHPSGMRDEHPLFPDPSLASPGTSGVFQQNLWL</sequence>
<name>A0AC58MJU0_CASCN</name>